<comment type="caution">
    <text evidence="1">The sequence shown here is derived from an EMBL/GenBank/DDBJ whole genome shotgun (WGS) entry which is preliminary data.</text>
</comment>
<proteinExistence type="predicted"/>
<dbReference type="Proteomes" id="UP001163835">
    <property type="component" value="Unassembled WGS sequence"/>
</dbReference>
<keyword evidence="2" id="KW-1185">Reference proteome</keyword>
<dbReference type="EMBL" id="MU794990">
    <property type="protein sequence ID" value="KAJ3813538.1"/>
    <property type="molecule type" value="Genomic_DNA"/>
</dbReference>
<accession>A0ACC1U9P9</accession>
<sequence length="335" mass="37671">MSISSKNMHHTHYDPEYPVDFAIEGKGSSGITRYLRVALCLLLATLVGVCIASPIPSGGETDDAGTNHSSDIFGTAYGSFNPSQIPHLNHWIDRRSLKDKLKSKLPWGKKVEEEDEGKKPVDEGEVVVLGYTYHQQVEDENHHLAYPKLHPSSKKSTGVGKKALQRLEAIVSTLNAYQYTYFFPGPNYYNDFVGRGYLQGKTKVSMSLFEDHSFVRRLYTSLLTTVFIPSTTALDETSLKKAAERSWKKRVKTGKDGKVEIEERNGKPNFANTILVVELVADDRYAMLIPHAILDSISGGLDPKVNSHDMPAVTWQSWDKFREVEHMPKTFVYTE</sequence>
<protein>
    <submittedName>
        <fullName evidence="1">Uncharacterized protein</fullName>
    </submittedName>
</protein>
<reference evidence="1" key="1">
    <citation type="submission" date="2022-09" db="EMBL/GenBank/DDBJ databases">
        <title>A Global Phylogenomic Analysis of the Shiitake Genus Lentinula.</title>
        <authorList>
            <consortium name="DOE Joint Genome Institute"/>
            <person name="Sierra-Patev S."/>
            <person name="Min B."/>
            <person name="Naranjo-Ortiz M."/>
            <person name="Looney B."/>
            <person name="Konkel Z."/>
            <person name="Slot J.C."/>
            <person name="Sakamoto Y."/>
            <person name="Steenwyk J.L."/>
            <person name="Rokas A."/>
            <person name="Carro J."/>
            <person name="Camarero S."/>
            <person name="Ferreira P."/>
            <person name="Molpeceres G."/>
            <person name="Ruiz-Duenas F.J."/>
            <person name="Serrano A."/>
            <person name="Henrissat B."/>
            <person name="Drula E."/>
            <person name="Hughes K.W."/>
            <person name="Mata J.L."/>
            <person name="Ishikawa N.K."/>
            <person name="Vargas-Isla R."/>
            <person name="Ushijima S."/>
            <person name="Smith C.A."/>
            <person name="Ahrendt S."/>
            <person name="Andreopoulos W."/>
            <person name="He G."/>
            <person name="Labutti K."/>
            <person name="Lipzen A."/>
            <person name="Ng V."/>
            <person name="Riley R."/>
            <person name="Sandor L."/>
            <person name="Barry K."/>
            <person name="Martinez A.T."/>
            <person name="Xiao Y."/>
            <person name="Gibbons J.G."/>
            <person name="Terashima K."/>
            <person name="Grigoriev I.V."/>
            <person name="Hibbett D.S."/>
        </authorList>
    </citation>
    <scope>NUCLEOTIDE SEQUENCE</scope>
    <source>
        <strain evidence="1">TMI1499</strain>
    </source>
</reference>
<evidence type="ECO:0000313" key="1">
    <source>
        <dbReference type="EMBL" id="KAJ3813538.1"/>
    </source>
</evidence>
<name>A0ACC1U9P9_9AGAR</name>
<evidence type="ECO:0000313" key="2">
    <source>
        <dbReference type="Proteomes" id="UP001163835"/>
    </source>
</evidence>
<gene>
    <name evidence="1" type="ORF">F5876DRAFT_73791</name>
</gene>
<organism evidence="1 2">
    <name type="scientific">Lentinula aff. lateritia</name>
    <dbReference type="NCBI Taxonomy" id="2804960"/>
    <lineage>
        <taxon>Eukaryota</taxon>
        <taxon>Fungi</taxon>
        <taxon>Dikarya</taxon>
        <taxon>Basidiomycota</taxon>
        <taxon>Agaricomycotina</taxon>
        <taxon>Agaricomycetes</taxon>
        <taxon>Agaricomycetidae</taxon>
        <taxon>Agaricales</taxon>
        <taxon>Marasmiineae</taxon>
        <taxon>Omphalotaceae</taxon>
        <taxon>Lentinula</taxon>
    </lineage>
</organism>